<dbReference type="EMBL" id="MN740808">
    <property type="protein sequence ID" value="QHU12683.1"/>
    <property type="molecule type" value="Genomic_DNA"/>
</dbReference>
<reference evidence="1" key="1">
    <citation type="journal article" date="2020" name="Nature">
        <title>Giant virus diversity and host interactions through global metagenomics.</title>
        <authorList>
            <person name="Schulz F."/>
            <person name="Roux S."/>
            <person name="Paez-Espino D."/>
            <person name="Jungbluth S."/>
            <person name="Walsh D.A."/>
            <person name="Denef V.J."/>
            <person name="McMahon K.D."/>
            <person name="Konstantinidis K.T."/>
            <person name="Eloe-Fadrosh E.A."/>
            <person name="Kyrpides N.C."/>
            <person name="Woyke T."/>
        </authorList>
    </citation>
    <scope>NUCLEOTIDE SEQUENCE</scope>
    <source>
        <strain evidence="1">GVMAG-S-1101172-89</strain>
    </source>
</reference>
<organism evidence="1">
    <name type="scientific">viral metagenome</name>
    <dbReference type="NCBI Taxonomy" id="1070528"/>
    <lineage>
        <taxon>unclassified sequences</taxon>
        <taxon>metagenomes</taxon>
        <taxon>organismal metagenomes</taxon>
    </lineage>
</organism>
<name>A0A6C0K5F5_9ZZZZ</name>
<protein>
    <submittedName>
        <fullName evidence="1">Uncharacterized protein</fullName>
    </submittedName>
</protein>
<dbReference type="AlphaFoldDB" id="A0A6C0K5F5"/>
<sequence length="35" mass="4010">MDSTGGTFGADFLQNISLILRYIHENIRTEHMTNL</sequence>
<evidence type="ECO:0000313" key="1">
    <source>
        <dbReference type="EMBL" id="QHU12683.1"/>
    </source>
</evidence>
<accession>A0A6C0K5F5</accession>
<proteinExistence type="predicted"/>